<keyword evidence="6 14" id="KW-0378">Hydrolase</keyword>
<dbReference type="GO" id="GO:0006270">
    <property type="term" value="P:DNA replication initiation"/>
    <property type="evidence" value="ECO:0007669"/>
    <property type="project" value="UniProtKB-UniRule"/>
</dbReference>
<dbReference type="Pfam" id="PF17207">
    <property type="entry name" value="MCM_OB"/>
    <property type="match status" value="1"/>
</dbReference>
<dbReference type="PROSITE" id="PS00847">
    <property type="entry name" value="MCM_1"/>
    <property type="match status" value="1"/>
</dbReference>
<dbReference type="InterPro" id="IPR012340">
    <property type="entry name" value="NA-bd_OB-fold"/>
</dbReference>
<keyword evidence="11 14" id="KW-0131">Cell cycle</keyword>
<dbReference type="OrthoDB" id="1744952at2759"/>
<dbReference type="GO" id="GO:0005656">
    <property type="term" value="C:nuclear pre-replicative complex"/>
    <property type="evidence" value="ECO:0007669"/>
    <property type="project" value="UniProtKB-ARBA"/>
</dbReference>
<dbReference type="InterPro" id="IPR027925">
    <property type="entry name" value="MCM_N"/>
</dbReference>
<dbReference type="GO" id="GO:0043596">
    <property type="term" value="C:nuclear replication fork"/>
    <property type="evidence" value="ECO:0007669"/>
    <property type="project" value="UniProtKB-ARBA"/>
</dbReference>
<organism evidence="17 18">
    <name type="scientific">Saitozyma podzolica</name>
    <dbReference type="NCBI Taxonomy" id="1890683"/>
    <lineage>
        <taxon>Eukaryota</taxon>
        <taxon>Fungi</taxon>
        <taxon>Dikarya</taxon>
        <taxon>Basidiomycota</taxon>
        <taxon>Agaricomycotina</taxon>
        <taxon>Tremellomycetes</taxon>
        <taxon>Tremellales</taxon>
        <taxon>Trimorphomycetaceae</taxon>
        <taxon>Saitozyma</taxon>
    </lineage>
</organism>
<dbReference type="PANTHER" id="PTHR11630:SF43">
    <property type="entry name" value="DNA REPLICATION LICENSING FACTOR MCM6"/>
    <property type="match status" value="1"/>
</dbReference>
<protein>
    <recommendedName>
        <fullName evidence="12 14">DNA replication licensing factor MCM6</fullName>
        <ecNumber evidence="3 14">3.6.4.12</ecNumber>
    </recommendedName>
</protein>
<dbReference type="FunFam" id="2.20.28.10:FF:000003">
    <property type="entry name" value="DNA helicase"/>
    <property type="match status" value="1"/>
</dbReference>
<dbReference type="GO" id="GO:1902969">
    <property type="term" value="P:mitotic DNA replication"/>
    <property type="evidence" value="ECO:0007669"/>
    <property type="project" value="TreeGrafter"/>
</dbReference>
<dbReference type="GO" id="GO:0097373">
    <property type="term" value="C:MCM core complex"/>
    <property type="evidence" value="ECO:0007669"/>
    <property type="project" value="UniProtKB-ARBA"/>
</dbReference>
<dbReference type="GO" id="GO:0003697">
    <property type="term" value="F:single-stranded DNA binding"/>
    <property type="evidence" value="ECO:0007669"/>
    <property type="project" value="TreeGrafter"/>
</dbReference>
<keyword evidence="8 13" id="KW-0067">ATP-binding</keyword>
<dbReference type="FunFam" id="3.40.50.300:FF:000115">
    <property type="entry name" value="DNA helicase"/>
    <property type="match status" value="1"/>
</dbReference>
<comment type="subunit">
    <text evidence="14">Component of the MCM2-7 complex.</text>
</comment>
<dbReference type="GO" id="GO:0016887">
    <property type="term" value="F:ATP hydrolysis activity"/>
    <property type="evidence" value="ECO:0007669"/>
    <property type="project" value="RHEA"/>
</dbReference>
<keyword evidence="10" id="KW-0539">Nucleus</keyword>
<dbReference type="GO" id="GO:0042555">
    <property type="term" value="C:MCM complex"/>
    <property type="evidence" value="ECO:0007669"/>
    <property type="project" value="UniProtKB-UniRule"/>
</dbReference>
<feature type="domain" description="MCM C-terminal AAA(+) ATPase" evidence="16">
    <location>
        <begin position="458"/>
        <end position="664"/>
    </location>
</feature>
<dbReference type="Pfam" id="PF14551">
    <property type="entry name" value="MCM_N"/>
    <property type="match status" value="1"/>
</dbReference>
<comment type="similarity">
    <text evidence="2 13">Belongs to the MCM family.</text>
</comment>
<evidence type="ECO:0000256" key="3">
    <source>
        <dbReference type="ARBA" id="ARBA00012551"/>
    </source>
</evidence>
<dbReference type="EC" id="3.6.4.12" evidence="3 14"/>
<gene>
    <name evidence="17" type="primary">MCM6</name>
    <name evidence="17" type="ORF">EHS25_006584</name>
</gene>
<dbReference type="Pfam" id="PF00493">
    <property type="entry name" value="MCM"/>
    <property type="match status" value="1"/>
</dbReference>
<dbReference type="InterPro" id="IPR041562">
    <property type="entry name" value="MCM_lid"/>
</dbReference>
<evidence type="ECO:0000256" key="14">
    <source>
        <dbReference type="RuleBase" id="RU368064"/>
    </source>
</evidence>
<dbReference type="InterPro" id="IPR027417">
    <property type="entry name" value="P-loop_NTPase"/>
</dbReference>
<dbReference type="GO" id="GO:0000727">
    <property type="term" value="P:double-strand break repair via break-induced replication"/>
    <property type="evidence" value="ECO:0007669"/>
    <property type="project" value="TreeGrafter"/>
</dbReference>
<accession>A0A427YS90</accession>
<evidence type="ECO:0000256" key="2">
    <source>
        <dbReference type="ARBA" id="ARBA00008010"/>
    </source>
</evidence>
<dbReference type="SUPFAM" id="SSF50249">
    <property type="entry name" value="Nucleic acid-binding proteins"/>
    <property type="match status" value="1"/>
</dbReference>
<dbReference type="Pfam" id="PF18263">
    <property type="entry name" value="WHD_MCM6"/>
    <property type="match status" value="1"/>
</dbReference>
<sequence>MSSPSHFGLPPSSAPGGTPNSSSLPQSRPIVDPLAFDNVRGLAGSIPGNTAGNGEAVESARDGEDVTGRRRGPGPSARMNGPEDVPKVKDATGERLMLTFQDFLENYTEQVVLPDTPGSMAPLRPTAEDSRFYVEQIKAMKEFELTTLYIDFSHLLEREEILARAIQSQYYRFLPYLRRALQALMKKYEPTYLYISTSFSSAPSASTSSLITREFNIAFYNLPLTSGIRDLRMDRVGQLMSISGTVTRTSEVRPELISGTFVCQGCQHSISDIEQQFKYTEPSLCPNSTCNNRTGWNLNIEQSKFADWQKVRIQENANEIPTGSMPRSLDVILRSEVVERAKAGDKCTFTGTFIVVPDVSQLGLRGVNAEMMRENRGGRGDGGVASQGVTGLKSLGVRDLQYKTAFLACMVQGADARAGSTDVRGDLEDSEDDQEAFLNTLTQQEVDELKAMVNSDNIYQRLVASIAPTVYGHEIVKKGILLQLMGGVHKQTQEGIHLRGDINVCIVGDPSTSKSQFLKYVCGFLPRAVYTSGKASSAAGLTAAVVKDEESGEFTIEAGALMLADNGICAIDEFDKMDVADQVAIHETMEQQTISIAKAGIQATLNARTSILAAANPIGGRYNRKMSLRANVAMSAPIMSRFDLFFVVLDECNENVDLHIAQHIVNVHRFRDDAIAPEFSTEALQRYIRYARTFSPKLTPAASAVLVDKYRSLRQDEGGPGRSNFRITVRQLESMIRLSEGIARANCQNDITPAIVREAYSLLRQSIIHVEQDDINFDDEEALDGVPNGNGQGGAQSGRRTTQDEDESMDAADIAALDAAESSFQAGAGQSGVAGTSSAAQAQAQAQSGKKKMRITYNRYMEIMNLCVLHLSDIERETGQGVDREELIQWYLEQKEMDFETEEDLEYERELIAKALTKLSKDNYLLEIRGDVREGLMPSGEGEESIETDPSGTDKVYYVVHPQVDLSDLSSSIPA</sequence>
<reference evidence="17 18" key="1">
    <citation type="submission" date="2018-11" db="EMBL/GenBank/DDBJ databases">
        <title>Genome sequence of Saitozyma podzolica DSM 27192.</title>
        <authorList>
            <person name="Aliyu H."/>
            <person name="Gorte O."/>
            <person name="Ochsenreither K."/>
        </authorList>
    </citation>
    <scope>NUCLEOTIDE SEQUENCE [LARGE SCALE GENOMIC DNA]</scope>
    <source>
        <strain evidence="17 18">DSM 27192</strain>
    </source>
</reference>
<dbReference type="CDD" id="cd17757">
    <property type="entry name" value="MCM6"/>
    <property type="match status" value="1"/>
</dbReference>
<dbReference type="InterPro" id="IPR018525">
    <property type="entry name" value="MCM_CS"/>
</dbReference>
<dbReference type="PROSITE" id="PS50051">
    <property type="entry name" value="MCM_2"/>
    <property type="match status" value="1"/>
</dbReference>
<dbReference type="STRING" id="1890683.A0A427YS90"/>
<dbReference type="Gene3D" id="3.30.1640.10">
    <property type="entry name" value="mini-chromosome maintenance (MCM) complex, chain A, domain 1"/>
    <property type="match status" value="1"/>
</dbReference>
<evidence type="ECO:0000256" key="15">
    <source>
        <dbReference type="SAM" id="MobiDB-lite"/>
    </source>
</evidence>
<dbReference type="PRINTS" id="PR01657">
    <property type="entry name" value="MCMFAMILY"/>
</dbReference>
<dbReference type="Pfam" id="PF17855">
    <property type="entry name" value="MCM_lid"/>
    <property type="match status" value="1"/>
</dbReference>
<dbReference type="InterPro" id="IPR033762">
    <property type="entry name" value="MCM_OB"/>
</dbReference>
<dbReference type="AlphaFoldDB" id="A0A427YS90"/>
<feature type="compositionally biased region" description="Basic and acidic residues" evidence="15">
    <location>
        <begin position="58"/>
        <end position="68"/>
    </location>
</feature>
<evidence type="ECO:0000256" key="9">
    <source>
        <dbReference type="ARBA" id="ARBA00023125"/>
    </source>
</evidence>
<keyword evidence="7 14" id="KW-0347">Helicase</keyword>
<dbReference type="GO" id="GO:0006279">
    <property type="term" value="P:premeiotic DNA replication"/>
    <property type="evidence" value="ECO:0007669"/>
    <property type="project" value="UniProtKB-ARBA"/>
</dbReference>
<dbReference type="Proteomes" id="UP000279259">
    <property type="component" value="Unassembled WGS sequence"/>
</dbReference>
<evidence type="ECO:0000313" key="17">
    <source>
        <dbReference type="EMBL" id="RSH93932.1"/>
    </source>
</evidence>
<evidence type="ECO:0000256" key="5">
    <source>
        <dbReference type="ARBA" id="ARBA00022741"/>
    </source>
</evidence>
<feature type="region of interest" description="Disordered" evidence="15">
    <location>
        <begin position="780"/>
        <end position="808"/>
    </location>
</feature>
<keyword evidence="5 13" id="KW-0547">Nucleotide-binding</keyword>
<evidence type="ECO:0000259" key="16">
    <source>
        <dbReference type="PROSITE" id="PS50051"/>
    </source>
</evidence>
<evidence type="ECO:0000256" key="6">
    <source>
        <dbReference type="ARBA" id="ARBA00022801"/>
    </source>
</evidence>
<dbReference type="InterPro" id="IPR001208">
    <property type="entry name" value="MCM_dom"/>
</dbReference>
<dbReference type="Gene3D" id="2.40.50.140">
    <property type="entry name" value="Nucleic acid-binding proteins"/>
    <property type="match status" value="1"/>
</dbReference>
<evidence type="ECO:0000313" key="18">
    <source>
        <dbReference type="Proteomes" id="UP000279259"/>
    </source>
</evidence>
<dbReference type="Gene3D" id="3.40.50.300">
    <property type="entry name" value="P-loop containing nucleotide triphosphate hydrolases"/>
    <property type="match status" value="1"/>
</dbReference>
<dbReference type="InterPro" id="IPR041024">
    <property type="entry name" value="Mcm6_C"/>
</dbReference>
<evidence type="ECO:0000256" key="12">
    <source>
        <dbReference type="ARBA" id="ARBA00073495"/>
    </source>
</evidence>
<proteinExistence type="inferred from homology"/>
<evidence type="ECO:0000256" key="7">
    <source>
        <dbReference type="ARBA" id="ARBA00022806"/>
    </source>
</evidence>
<dbReference type="InterPro" id="IPR008049">
    <property type="entry name" value="MCM6"/>
</dbReference>
<dbReference type="InterPro" id="IPR031327">
    <property type="entry name" value="MCM"/>
</dbReference>
<comment type="caution">
    <text evidence="17">The sequence shown here is derived from an EMBL/GenBank/DDBJ whole genome shotgun (WGS) entry which is preliminary data.</text>
</comment>
<evidence type="ECO:0000256" key="1">
    <source>
        <dbReference type="ARBA" id="ARBA00004123"/>
    </source>
</evidence>
<dbReference type="SMART" id="SM00350">
    <property type="entry name" value="MCM"/>
    <property type="match status" value="1"/>
</dbReference>
<evidence type="ECO:0000256" key="13">
    <source>
        <dbReference type="RuleBase" id="RU004070"/>
    </source>
</evidence>
<evidence type="ECO:0000256" key="11">
    <source>
        <dbReference type="ARBA" id="ARBA00023306"/>
    </source>
</evidence>
<evidence type="ECO:0000256" key="10">
    <source>
        <dbReference type="ARBA" id="ARBA00023242"/>
    </source>
</evidence>
<keyword evidence="9 13" id="KW-0238">DNA-binding</keyword>
<dbReference type="SUPFAM" id="SSF52540">
    <property type="entry name" value="P-loop containing nucleoside triphosphate hydrolases"/>
    <property type="match status" value="1"/>
</dbReference>
<dbReference type="Gene3D" id="2.20.28.10">
    <property type="match status" value="1"/>
</dbReference>
<evidence type="ECO:0000256" key="8">
    <source>
        <dbReference type="ARBA" id="ARBA00022840"/>
    </source>
</evidence>
<dbReference type="Gene3D" id="1.20.58.870">
    <property type="match status" value="1"/>
</dbReference>
<evidence type="ECO:0000256" key="4">
    <source>
        <dbReference type="ARBA" id="ARBA00022705"/>
    </source>
</evidence>
<comment type="subcellular location">
    <subcellularLocation>
        <location evidence="1 14">Nucleus</location>
    </subcellularLocation>
</comment>
<name>A0A427YS90_9TREE</name>
<comment type="function">
    <text evidence="14">Acts as component of the MCM2-7 complex (MCM complex) which is the replicative helicase essential for 'once per cell cycle' DNA replication initiation and elongation in eukaryotic cells. The active ATPase sites in the MCM2-7 ring are formed through the interaction surfaces of two neighboring subunits such that a critical structure of a conserved arginine finger motif is provided in trans relative to the ATP-binding site of the Walker A box of the adjacent subunit. The six ATPase active sites, however, are likely to contribute differentially to the complex helicase activity.</text>
</comment>
<dbReference type="GO" id="GO:0031261">
    <property type="term" value="C:DNA replication preinitiation complex"/>
    <property type="evidence" value="ECO:0007669"/>
    <property type="project" value="UniProtKB-ARBA"/>
</dbReference>
<feature type="region of interest" description="Disordered" evidence="15">
    <location>
        <begin position="1"/>
        <end position="90"/>
    </location>
</feature>
<dbReference type="FunFam" id="1.20.58.870:FF:000002">
    <property type="entry name" value="DNA helicase"/>
    <property type="match status" value="1"/>
</dbReference>
<dbReference type="GO" id="GO:0005524">
    <property type="term" value="F:ATP binding"/>
    <property type="evidence" value="ECO:0007669"/>
    <property type="project" value="UniProtKB-UniRule"/>
</dbReference>
<dbReference type="GO" id="GO:1990518">
    <property type="term" value="F:single-stranded 3'-5' DNA helicase activity"/>
    <property type="evidence" value="ECO:0007669"/>
    <property type="project" value="TreeGrafter"/>
</dbReference>
<comment type="catalytic activity">
    <reaction evidence="14">
        <text>ATP + H2O = ADP + phosphate + H(+)</text>
        <dbReference type="Rhea" id="RHEA:13065"/>
        <dbReference type="ChEBI" id="CHEBI:15377"/>
        <dbReference type="ChEBI" id="CHEBI:15378"/>
        <dbReference type="ChEBI" id="CHEBI:30616"/>
        <dbReference type="ChEBI" id="CHEBI:43474"/>
        <dbReference type="ChEBI" id="CHEBI:456216"/>
        <dbReference type="EC" id="3.6.4.12"/>
    </reaction>
</comment>
<dbReference type="EMBL" id="RSCD01000003">
    <property type="protein sequence ID" value="RSH93932.1"/>
    <property type="molecule type" value="Genomic_DNA"/>
</dbReference>
<dbReference type="PRINTS" id="PR01662">
    <property type="entry name" value="MCMPROTEIN6"/>
</dbReference>
<keyword evidence="18" id="KW-1185">Reference proteome</keyword>
<keyword evidence="4 14" id="KW-0235">DNA replication</keyword>
<dbReference type="PANTHER" id="PTHR11630">
    <property type="entry name" value="DNA REPLICATION LICENSING FACTOR MCM FAMILY MEMBER"/>
    <property type="match status" value="1"/>
</dbReference>